<dbReference type="GO" id="GO:0051301">
    <property type="term" value="P:cell division"/>
    <property type="evidence" value="ECO:0007669"/>
    <property type="project" value="UniProtKB-KW"/>
</dbReference>
<gene>
    <name evidence="1" type="ORF">ACFOGH_00770</name>
</gene>
<accession>A0ABV7ISK6</accession>
<sequence length="122" mass="13505">MRPVLYVLSFLAVMALGFWAYRENYATQGSLREVADLQNEIGALRESLSIERAEWAYLNRPDRLRDLATVNFDRLGLLPMVPQQFGEASQIAFPPAPLVTNLPIEGGEMVSGTLPVAGEQTP</sequence>
<comment type="caution">
    <text evidence="1">The sequence shown here is derived from an EMBL/GenBank/DDBJ whole genome shotgun (WGS) entry which is preliminary data.</text>
</comment>
<organism evidence="1 2">
    <name type="scientific">Cypionkella sinensis</name>
    <dbReference type="NCBI Taxonomy" id="1756043"/>
    <lineage>
        <taxon>Bacteria</taxon>
        <taxon>Pseudomonadati</taxon>
        <taxon>Pseudomonadota</taxon>
        <taxon>Alphaproteobacteria</taxon>
        <taxon>Rhodobacterales</taxon>
        <taxon>Paracoccaceae</taxon>
        <taxon>Cypionkella</taxon>
    </lineage>
</organism>
<dbReference type="Proteomes" id="UP001595547">
    <property type="component" value="Unassembled WGS sequence"/>
</dbReference>
<keyword evidence="2" id="KW-1185">Reference proteome</keyword>
<evidence type="ECO:0000313" key="2">
    <source>
        <dbReference type="Proteomes" id="UP001595547"/>
    </source>
</evidence>
<dbReference type="RefSeq" id="WP_380071150.1">
    <property type="nucleotide sequence ID" value="NZ_JBHRTO010000001.1"/>
</dbReference>
<name>A0ABV7ISK6_9RHOB</name>
<keyword evidence="1" id="KW-0131">Cell cycle</keyword>
<evidence type="ECO:0000313" key="1">
    <source>
        <dbReference type="EMBL" id="MFC3179509.1"/>
    </source>
</evidence>
<protein>
    <submittedName>
        <fullName evidence="1">Cell division protein FtsL</fullName>
    </submittedName>
</protein>
<dbReference type="EMBL" id="JBHRTO010000001">
    <property type="protein sequence ID" value="MFC3179509.1"/>
    <property type="molecule type" value="Genomic_DNA"/>
</dbReference>
<keyword evidence="1" id="KW-0132">Cell division</keyword>
<proteinExistence type="predicted"/>
<reference evidence="2" key="1">
    <citation type="journal article" date="2019" name="Int. J. Syst. Evol. Microbiol.">
        <title>The Global Catalogue of Microorganisms (GCM) 10K type strain sequencing project: providing services to taxonomists for standard genome sequencing and annotation.</title>
        <authorList>
            <consortium name="The Broad Institute Genomics Platform"/>
            <consortium name="The Broad Institute Genome Sequencing Center for Infectious Disease"/>
            <person name="Wu L."/>
            <person name="Ma J."/>
        </authorList>
    </citation>
    <scope>NUCLEOTIDE SEQUENCE [LARGE SCALE GENOMIC DNA]</scope>
    <source>
        <strain evidence="2">KCTC 52039</strain>
    </source>
</reference>